<feature type="compositionally biased region" description="Low complexity" evidence="1">
    <location>
        <begin position="204"/>
        <end position="215"/>
    </location>
</feature>
<feature type="compositionally biased region" description="Basic and acidic residues" evidence="1">
    <location>
        <begin position="745"/>
        <end position="757"/>
    </location>
</feature>
<dbReference type="Proteomes" id="UP000240883">
    <property type="component" value="Unassembled WGS sequence"/>
</dbReference>
<name>A0A2T2N6G5_CORCC</name>
<dbReference type="STRING" id="1448308.A0A2T2N6G5"/>
<evidence type="ECO:0000313" key="3">
    <source>
        <dbReference type="Proteomes" id="UP000240883"/>
    </source>
</evidence>
<feature type="compositionally biased region" description="Low complexity" evidence="1">
    <location>
        <begin position="412"/>
        <end position="423"/>
    </location>
</feature>
<feature type="compositionally biased region" description="Low complexity" evidence="1">
    <location>
        <begin position="959"/>
        <end position="978"/>
    </location>
</feature>
<feature type="region of interest" description="Disordered" evidence="1">
    <location>
        <begin position="745"/>
        <end position="813"/>
    </location>
</feature>
<feature type="compositionally biased region" description="Basic residues" evidence="1">
    <location>
        <begin position="652"/>
        <end position="663"/>
    </location>
</feature>
<feature type="region of interest" description="Disordered" evidence="1">
    <location>
        <begin position="1"/>
        <end position="674"/>
    </location>
</feature>
<feature type="region of interest" description="Disordered" evidence="1">
    <location>
        <begin position="959"/>
        <end position="1001"/>
    </location>
</feature>
<feature type="compositionally biased region" description="Polar residues" evidence="1">
    <location>
        <begin position="344"/>
        <end position="358"/>
    </location>
</feature>
<dbReference type="AlphaFoldDB" id="A0A2T2N6G5"/>
<evidence type="ECO:0000313" key="2">
    <source>
        <dbReference type="EMBL" id="PSN60970.1"/>
    </source>
</evidence>
<evidence type="ECO:0000256" key="1">
    <source>
        <dbReference type="SAM" id="MobiDB-lite"/>
    </source>
</evidence>
<dbReference type="EMBL" id="KZ678146">
    <property type="protein sequence ID" value="PSN60970.1"/>
    <property type="molecule type" value="Genomic_DNA"/>
</dbReference>
<reference evidence="2 3" key="1">
    <citation type="journal article" date="2018" name="Front. Microbiol.">
        <title>Genome-Wide Analysis of Corynespora cassiicola Leaf Fall Disease Putative Effectors.</title>
        <authorList>
            <person name="Lopez D."/>
            <person name="Ribeiro S."/>
            <person name="Label P."/>
            <person name="Fumanal B."/>
            <person name="Venisse J.S."/>
            <person name="Kohler A."/>
            <person name="de Oliveira R.R."/>
            <person name="Labutti K."/>
            <person name="Lipzen A."/>
            <person name="Lail K."/>
            <person name="Bauer D."/>
            <person name="Ohm R.A."/>
            <person name="Barry K.W."/>
            <person name="Spatafora J."/>
            <person name="Grigoriev I.V."/>
            <person name="Martin F.M."/>
            <person name="Pujade-Renaud V."/>
        </authorList>
    </citation>
    <scope>NUCLEOTIDE SEQUENCE [LARGE SCALE GENOMIC DNA]</scope>
    <source>
        <strain evidence="2 3">Philippines</strain>
    </source>
</reference>
<feature type="compositionally biased region" description="Pro residues" evidence="1">
    <location>
        <begin position="444"/>
        <end position="459"/>
    </location>
</feature>
<dbReference type="InterPro" id="IPR017956">
    <property type="entry name" value="AT_hook_DNA-bd_motif"/>
</dbReference>
<feature type="compositionally biased region" description="Basic and acidic residues" evidence="1">
    <location>
        <begin position="490"/>
        <end position="506"/>
    </location>
</feature>
<dbReference type="SMART" id="SM00384">
    <property type="entry name" value="AT_hook"/>
    <property type="match status" value="2"/>
</dbReference>
<gene>
    <name evidence="2" type="ORF">BS50DRAFT_578786</name>
</gene>
<feature type="compositionally biased region" description="Acidic residues" evidence="1">
    <location>
        <begin position="309"/>
        <end position="322"/>
    </location>
</feature>
<dbReference type="GO" id="GO:0003677">
    <property type="term" value="F:DNA binding"/>
    <property type="evidence" value="ECO:0007669"/>
    <property type="project" value="InterPro"/>
</dbReference>
<sequence>MERSDPESSPDPLAGSVTENNTKLRRKAPRANKTPLLSSSPNKLSRKQDVGGIELPSPTKSMVMSTGRSGTASPWRIKVTVQAEPGTDSDNQESPTVKHVTRTKTITVPLKDPDASSPVKRRGRPRKSDVGAKPKRAGTPVRRPRSRARSSSIGAPEQDSVGANVGISPKKPRGRPRKTVQPSSEDAETLAVKAPEVQDRQHTPSSSGSSSVVPSLRQDSQASSVGDYEEAMVFTPPENSLNSQVRTRKGTPAARGSVIEISSDDESSLQTPSSTDEDAPVFHREIEDLVSQEDDSAAMSGYAAFDGPAVDDDDDDDDDDLQEATNFAFDEGTTRMPDDPTILESENFSMVSVDSLPSNGGLGSPPYPQTRAPAPKSTNSRIRGENLQAPSQLRRSILSPDIEAHSLPESSQAATTQQPAARAISPPQIAPRQITPVIDSRSPSNPPDVAPKEPSPPKTETPRLGYVVRAGVALQGLVESNRLTPQTSSARKEQPNRLDDLFRGSSEDQEDYSLPQPPQAPESDVQYPALAASETNAQLVSPARSPAESPAESEDEMSWRADTPPAHNITSEEGRFLTVSNERGEEMRGTEISVVAGEEKEPMQTDDYYDIWQEEASRSSDNLENPTSEEVQKETSPMLQEVLAEDASARPPRAKLPKTWRRKSLNDSQYSDEAEEADNIIAETLLATADKPATPLLAKGKGRAAESYVAEEQYVEDVESDAASDDSGMFFQTHLPSIFNKKRSAELRKKSAEKKELSQLIRDGGSFVPESSSPAPAKTPAATRPNPFKDTPPLFTPHKNLPVKSSPLRQELNTESPVDLISARDGENSGLPLGPSSPFHTQVDNESMASTASDQLQFRVEMIGATDSSIRRVRNEADGYLEAYEPQDRSLGEIEEVTEPSRSWNQETTMMPSSPPLLKHTFEESMSSPPKRKYSNLFSSELGAATSPSSVAERNHILSSSNRATAASSRSSVSVGPRSVRRKPAVAVTPPAEEIPQPSSGIMSRLTSSLWSALGSPAPPPPHPVTSQFHHLPKVEPWTKTHYKTLDALYQLHKKTPTLFAPSSTPTTSNTNNTLLTHFLSTHKKPFVGAKYMAWGYSITMNESLIALCAVYMQLMTLKDVWEYEKVAGKAIQVGDCNPGVHGEPIEATEVVRRLASVIMGEQLRKDEKRGRTVVKRGGMSIEWPTER</sequence>
<accession>A0A2T2N6G5</accession>
<organism evidence="2 3">
    <name type="scientific">Corynespora cassiicola Philippines</name>
    <dbReference type="NCBI Taxonomy" id="1448308"/>
    <lineage>
        <taxon>Eukaryota</taxon>
        <taxon>Fungi</taxon>
        <taxon>Dikarya</taxon>
        <taxon>Ascomycota</taxon>
        <taxon>Pezizomycotina</taxon>
        <taxon>Dothideomycetes</taxon>
        <taxon>Pleosporomycetidae</taxon>
        <taxon>Pleosporales</taxon>
        <taxon>Corynesporascaceae</taxon>
        <taxon>Corynespora</taxon>
    </lineage>
</organism>
<keyword evidence="3" id="KW-1185">Reference proteome</keyword>
<feature type="compositionally biased region" description="Low complexity" evidence="1">
    <location>
        <begin position="769"/>
        <end position="786"/>
    </location>
</feature>
<dbReference type="OrthoDB" id="3946221at2759"/>
<feature type="compositionally biased region" description="Low complexity" evidence="1">
    <location>
        <begin position="541"/>
        <end position="550"/>
    </location>
</feature>
<protein>
    <submittedName>
        <fullName evidence="2">Uncharacterized protein</fullName>
    </submittedName>
</protein>
<proteinExistence type="predicted"/>
<feature type="compositionally biased region" description="Polar residues" evidence="1">
    <location>
        <begin position="58"/>
        <end position="72"/>
    </location>
</feature>
<feature type="compositionally biased region" description="Polar residues" evidence="1">
    <location>
        <begin position="619"/>
        <end position="638"/>
    </location>
</feature>